<sequence>MEVGQDSSGEIVLSTKGSVQILWDVLKEYQAHVELSDQLVQLWTLTGNSNDSYVLECISAPYISGQDDKFKHFRDISSKIKFPIATASNTSMLGRVFTSGCAEICPDIRLYDEGEYKRLSLARQCGIKATVGIGFYSPNCKGVLEVVMSKHLDSYNFSSHHHLLLDVLNHSGFHTGFCNPTLFQMVSEERSLQVTQILVKKMQEACDLLVCQTWAVFFTSPARSSEKSSMRLRCKGLPYAISGMYLEAFHEFCSTVTLKGDQAGLAGEVVAGEKNIAYCRDVCKLTAVNYALVPVARWFDLHCCCAFGMNLPGYDSSHRPTDQGKSSYIVFECFLPKCCPMTDANIEANFRTEQVQLLISTIRSTADALGVQVSLPAGGVEHLVPQAHLMAETRVGILDKLPSTSHAESCAAKTSTGLVKRLPGTGGERSVSFAVLQQHLQYDLQTAAKKIGVCPTTLKKICRQNGIARWPRRAVNKDKGALMLAERERLERLEGQEREGALKGREPQEGLEGQEREGNVESPAPEQQQQERHQQGPEGNDPGATTVEAVLTEQAPLTSPSLMLQDLPEERVEEEGHSISSCPPGDARDAATYVGTAQEVQQLPGANGAVAAGVSQVSDLAGDVTGLEVAQRFLPMYLQEAGTAAVRAASPLLAGDTLDPVWQTDEGISRMLGLSSSTQTCRDSVEEEETWDSMHLSLPPSPRPREEALTISTDLDVQMGLLRKRPRAIMEQVGARDLPISAGYFYGAEQQLTPLSCRGVLMPRGMSELLQEQDMAEEAMPPAAMQESNPATSMSAACASFAAAQTSPPNLNAKDIPQAAALGQGNDSLPKSQEMAGFHGFGIASDPAQEMPPVKCHPQHAAQSQQNDSNSDGGTKNDFVTVKAQLGNIFVRCKQPLQGEGSGYQGLLQRMAERFKQPSANIRLQYVDEEGDLIMLMCDDDWTSYVETINQSQPCVFKLLVSVSN</sequence>
<dbReference type="Proteomes" id="UP001190700">
    <property type="component" value="Unassembled WGS sequence"/>
</dbReference>
<dbReference type="PANTHER" id="PTHR32002:SF41">
    <property type="entry name" value="PROTEIN NLP8"/>
    <property type="match status" value="1"/>
</dbReference>
<dbReference type="EMBL" id="LGRX02008849">
    <property type="protein sequence ID" value="KAK3272670.1"/>
    <property type="molecule type" value="Genomic_DNA"/>
</dbReference>
<dbReference type="AlphaFoldDB" id="A0AAE0G7C6"/>
<evidence type="ECO:0000259" key="7">
    <source>
        <dbReference type="PROSITE" id="PS51745"/>
    </source>
</evidence>
<gene>
    <name evidence="8" type="ORF">CYMTET_19047</name>
</gene>
<dbReference type="SUPFAM" id="SSF54277">
    <property type="entry name" value="CAD &amp; PB1 domains"/>
    <property type="match status" value="1"/>
</dbReference>
<dbReference type="Pfam" id="PF22922">
    <property type="entry name" value="GAF_NLP"/>
    <property type="match status" value="1"/>
</dbReference>
<evidence type="ECO:0000256" key="3">
    <source>
        <dbReference type="ARBA" id="ARBA00023163"/>
    </source>
</evidence>
<keyword evidence="4" id="KW-0539">Nucleus</keyword>
<dbReference type="PROSITE" id="PS51519">
    <property type="entry name" value="RWP_RK"/>
    <property type="match status" value="1"/>
</dbReference>
<evidence type="ECO:0000313" key="8">
    <source>
        <dbReference type="EMBL" id="KAK3272670.1"/>
    </source>
</evidence>
<feature type="domain" description="RWP-RK" evidence="6">
    <location>
        <begin position="414"/>
        <end position="499"/>
    </location>
</feature>
<dbReference type="InterPro" id="IPR003035">
    <property type="entry name" value="RWP-RK_dom"/>
</dbReference>
<dbReference type="InterPro" id="IPR000270">
    <property type="entry name" value="PB1_dom"/>
</dbReference>
<dbReference type="GO" id="GO:0003700">
    <property type="term" value="F:DNA-binding transcription factor activity"/>
    <property type="evidence" value="ECO:0007669"/>
    <property type="project" value="InterPro"/>
</dbReference>
<feature type="domain" description="PB1" evidence="7">
    <location>
        <begin position="879"/>
        <end position="964"/>
    </location>
</feature>
<feature type="compositionally biased region" description="Basic and acidic residues" evidence="5">
    <location>
        <begin position="495"/>
        <end position="519"/>
    </location>
</feature>
<dbReference type="InterPro" id="IPR045012">
    <property type="entry name" value="NLP"/>
</dbReference>
<protein>
    <submittedName>
        <fullName evidence="8">Uncharacterized protein</fullName>
    </submittedName>
</protein>
<dbReference type="InterPro" id="IPR053793">
    <property type="entry name" value="PB1-like"/>
</dbReference>
<dbReference type="Gene3D" id="3.10.20.90">
    <property type="entry name" value="Phosphatidylinositol 3-kinase Catalytic Subunit, Chain A, domain 1"/>
    <property type="match status" value="1"/>
</dbReference>
<proteinExistence type="predicted"/>
<keyword evidence="1" id="KW-0805">Transcription regulation</keyword>
<evidence type="ECO:0000256" key="4">
    <source>
        <dbReference type="ARBA" id="ARBA00023242"/>
    </source>
</evidence>
<accession>A0AAE0G7C6</accession>
<dbReference type="GO" id="GO:0003677">
    <property type="term" value="F:DNA binding"/>
    <property type="evidence" value="ECO:0007669"/>
    <property type="project" value="UniProtKB-KW"/>
</dbReference>
<name>A0AAE0G7C6_9CHLO</name>
<evidence type="ECO:0000313" key="9">
    <source>
        <dbReference type="Proteomes" id="UP001190700"/>
    </source>
</evidence>
<dbReference type="PROSITE" id="PS51745">
    <property type="entry name" value="PB1"/>
    <property type="match status" value="1"/>
</dbReference>
<keyword evidence="2" id="KW-0238">DNA-binding</keyword>
<dbReference type="SMART" id="SM00666">
    <property type="entry name" value="PB1"/>
    <property type="match status" value="1"/>
</dbReference>
<evidence type="ECO:0000256" key="5">
    <source>
        <dbReference type="SAM" id="MobiDB-lite"/>
    </source>
</evidence>
<dbReference type="Pfam" id="PF00564">
    <property type="entry name" value="PB1"/>
    <property type="match status" value="1"/>
</dbReference>
<feature type="region of interest" description="Disordered" evidence="5">
    <location>
        <begin position="495"/>
        <end position="544"/>
    </location>
</feature>
<dbReference type="CDD" id="cd05992">
    <property type="entry name" value="PB1"/>
    <property type="match status" value="1"/>
</dbReference>
<organism evidence="8 9">
    <name type="scientific">Cymbomonas tetramitiformis</name>
    <dbReference type="NCBI Taxonomy" id="36881"/>
    <lineage>
        <taxon>Eukaryota</taxon>
        <taxon>Viridiplantae</taxon>
        <taxon>Chlorophyta</taxon>
        <taxon>Pyramimonadophyceae</taxon>
        <taxon>Pyramimonadales</taxon>
        <taxon>Pyramimonadaceae</taxon>
        <taxon>Cymbomonas</taxon>
    </lineage>
</organism>
<evidence type="ECO:0000256" key="2">
    <source>
        <dbReference type="ARBA" id="ARBA00023125"/>
    </source>
</evidence>
<keyword evidence="9" id="KW-1185">Reference proteome</keyword>
<evidence type="ECO:0000256" key="1">
    <source>
        <dbReference type="ARBA" id="ARBA00023015"/>
    </source>
</evidence>
<feature type="compositionally biased region" description="Polar residues" evidence="5">
    <location>
        <begin position="861"/>
        <end position="874"/>
    </location>
</feature>
<comment type="caution">
    <text evidence="8">The sequence shown here is derived from an EMBL/GenBank/DDBJ whole genome shotgun (WGS) entry which is preliminary data.</text>
</comment>
<dbReference type="InterPro" id="IPR055081">
    <property type="entry name" value="NLP1-9_GAF"/>
</dbReference>
<dbReference type="PANTHER" id="PTHR32002">
    <property type="entry name" value="PROTEIN NLP8"/>
    <property type="match status" value="1"/>
</dbReference>
<evidence type="ECO:0000259" key="6">
    <source>
        <dbReference type="PROSITE" id="PS51519"/>
    </source>
</evidence>
<feature type="region of interest" description="Disordered" evidence="5">
    <location>
        <begin position="824"/>
        <end position="878"/>
    </location>
</feature>
<reference evidence="8 9" key="1">
    <citation type="journal article" date="2015" name="Genome Biol. Evol.">
        <title>Comparative Genomics of a Bacterivorous Green Alga Reveals Evolutionary Causalities and Consequences of Phago-Mixotrophic Mode of Nutrition.</title>
        <authorList>
            <person name="Burns J.A."/>
            <person name="Paasch A."/>
            <person name="Narechania A."/>
            <person name="Kim E."/>
        </authorList>
    </citation>
    <scope>NUCLEOTIDE SEQUENCE [LARGE SCALE GENOMIC DNA]</scope>
    <source>
        <strain evidence="8 9">PLY_AMNH</strain>
    </source>
</reference>
<dbReference type="Pfam" id="PF02042">
    <property type="entry name" value="RWP-RK"/>
    <property type="match status" value="1"/>
</dbReference>
<keyword evidence="3" id="KW-0804">Transcription</keyword>